<dbReference type="AlphaFoldDB" id="A0A0C3GC85"/>
<dbReference type="Proteomes" id="UP000054166">
    <property type="component" value="Unassembled WGS sequence"/>
</dbReference>
<proteinExistence type="predicted"/>
<evidence type="ECO:0000313" key="2">
    <source>
        <dbReference type="EMBL" id="KIM88256.1"/>
    </source>
</evidence>
<accession>A0A0C3GC85</accession>
<dbReference type="HOGENOM" id="CLU_3107176_0_0_1"/>
<keyword evidence="3" id="KW-1185">Reference proteome</keyword>
<evidence type="ECO:0000313" key="3">
    <source>
        <dbReference type="Proteomes" id="UP000054166"/>
    </source>
</evidence>
<dbReference type="EMBL" id="KN832977">
    <property type="protein sequence ID" value="KIM88256.1"/>
    <property type="molecule type" value="Genomic_DNA"/>
</dbReference>
<feature type="region of interest" description="Disordered" evidence="1">
    <location>
        <begin position="1"/>
        <end position="23"/>
    </location>
</feature>
<reference evidence="2 3" key="1">
    <citation type="submission" date="2014-04" db="EMBL/GenBank/DDBJ databases">
        <authorList>
            <consortium name="DOE Joint Genome Institute"/>
            <person name="Kuo A."/>
            <person name="Tarkka M."/>
            <person name="Buscot F."/>
            <person name="Kohler A."/>
            <person name="Nagy L.G."/>
            <person name="Floudas D."/>
            <person name="Copeland A."/>
            <person name="Barry K.W."/>
            <person name="Cichocki N."/>
            <person name="Veneault-Fourrey C."/>
            <person name="LaButti K."/>
            <person name="Lindquist E.A."/>
            <person name="Lipzen A."/>
            <person name="Lundell T."/>
            <person name="Morin E."/>
            <person name="Murat C."/>
            <person name="Sun H."/>
            <person name="Tunlid A."/>
            <person name="Henrissat B."/>
            <person name="Grigoriev I.V."/>
            <person name="Hibbett D.S."/>
            <person name="Martin F."/>
            <person name="Nordberg H.P."/>
            <person name="Cantor M.N."/>
            <person name="Hua S.X."/>
        </authorList>
    </citation>
    <scope>NUCLEOTIDE SEQUENCE [LARGE SCALE GENOMIC DNA]</scope>
    <source>
        <strain evidence="2 3">F 1598</strain>
    </source>
</reference>
<organism evidence="2 3">
    <name type="scientific">Piloderma croceum (strain F 1598)</name>
    <dbReference type="NCBI Taxonomy" id="765440"/>
    <lineage>
        <taxon>Eukaryota</taxon>
        <taxon>Fungi</taxon>
        <taxon>Dikarya</taxon>
        <taxon>Basidiomycota</taxon>
        <taxon>Agaricomycotina</taxon>
        <taxon>Agaricomycetes</taxon>
        <taxon>Agaricomycetidae</taxon>
        <taxon>Atheliales</taxon>
        <taxon>Atheliaceae</taxon>
        <taxon>Piloderma</taxon>
    </lineage>
</organism>
<name>A0A0C3GC85_PILCF</name>
<reference evidence="3" key="2">
    <citation type="submission" date="2015-01" db="EMBL/GenBank/DDBJ databases">
        <title>Evolutionary Origins and Diversification of the Mycorrhizal Mutualists.</title>
        <authorList>
            <consortium name="DOE Joint Genome Institute"/>
            <consortium name="Mycorrhizal Genomics Consortium"/>
            <person name="Kohler A."/>
            <person name="Kuo A."/>
            <person name="Nagy L.G."/>
            <person name="Floudas D."/>
            <person name="Copeland A."/>
            <person name="Barry K.W."/>
            <person name="Cichocki N."/>
            <person name="Veneault-Fourrey C."/>
            <person name="LaButti K."/>
            <person name="Lindquist E.A."/>
            <person name="Lipzen A."/>
            <person name="Lundell T."/>
            <person name="Morin E."/>
            <person name="Murat C."/>
            <person name="Riley R."/>
            <person name="Ohm R."/>
            <person name="Sun H."/>
            <person name="Tunlid A."/>
            <person name="Henrissat B."/>
            <person name="Grigoriev I.V."/>
            <person name="Hibbett D.S."/>
            <person name="Martin F."/>
        </authorList>
    </citation>
    <scope>NUCLEOTIDE SEQUENCE [LARGE SCALE GENOMIC DNA]</scope>
    <source>
        <strain evidence="3">F 1598</strain>
    </source>
</reference>
<gene>
    <name evidence="2" type="ORF">PILCRDRAFT_814165</name>
</gene>
<evidence type="ECO:0000256" key="1">
    <source>
        <dbReference type="SAM" id="MobiDB-lite"/>
    </source>
</evidence>
<dbReference type="InParanoid" id="A0A0C3GC85"/>
<sequence length="51" mass="5709">MPAAGPSHQQSMPARSPLGSPHRLNIYYPPQYIQYSSIDTSHNSVIQKPYP</sequence>
<protein>
    <submittedName>
        <fullName evidence="2">Uncharacterized protein</fullName>
    </submittedName>
</protein>